<gene>
    <name evidence="2" type="ORF">BW425_26435</name>
</gene>
<dbReference type="CDD" id="cd04688">
    <property type="entry name" value="NUDIX_Hydrolase"/>
    <property type="match status" value="1"/>
</dbReference>
<dbReference type="AlphaFoldDB" id="A0A1Y3M6A3"/>
<proteinExistence type="predicted"/>
<comment type="caution">
    <text evidence="2">The sequence shown here is derived from an EMBL/GenBank/DDBJ whole genome shotgun (WGS) entry which is preliminary data.</text>
</comment>
<dbReference type="PROSITE" id="PS51462">
    <property type="entry name" value="NUDIX"/>
    <property type="match status" value="1"/>
</dbReference>
<evidence type="ECO:0000313" key="3">
    <source>
        <dbReference type="Proteomes" id="UP000195321"/>
    </source>
</evidence>
<sequence length="145" mass="16745">MYPRAKAFGIVLHNERILVQEYLTESETYYRPLGGSIEFGEKSDETVIREFKEELNAQVEITTYLGCLENIFYANEEIGHEIIQLYSLHFVDTSLYEIKTIPIIDGEPNTYATWIPITAFLNQEKVLYPNGLTKFVATKRKDGIL</sequence>
<protein>
    <submittedName>
        <fullName evidence="2">DNA mismatch repair protein MutT</fullName>
    </submittedName>
</protein>
<evidence type="ECO:0000256" key="1">
    <source>
        <dbReference type="ARBA" id="ARBA00022801"/>
    </source>
</evidence>
<name>A0A1Y3M6A3_9BACI</name>
<dbReference type="SUPFAM" id="SSF55811">
    <property type="entry name" value="Nudix"/>
    <property type="match status" value="1"/>
</dbReference>
<dbReference type="Pfam" id="PF00293">
    <property type="entry name" value="NUDIX"/>
    <property type="match status" value="1"/>
</dbReference>
<reference evidence="2 3" key="1">
    <citation type="submission" date="2017-02" db="EMBL/GenBank/DDBJ databases">
        <title>Bacillus pseudomycoides isolate FSL K6-0042.</title>
        <authorList>
            <person name="Kovac J."/>
        </authorList>
    </citation>
    <scope>NUCLEOTIDE SEQUENCE [LARGE SCALE GENOMIC DNA]</scope>
    <source>
        <strain evidence="2 3">FSL K6-0042</strain>
    </source>
</reference>
<accession>A0A1Y3M6A3</accession>
<keyword evidence="1" id="KW-0378">Hydrolase</keyword>
<dbReference type="Proteomes" id="UP000195321">
    <property type="component" value="Unassembled WGS sequence"/>
</dbReference>
<dbReference type="InterPro" id="IPR015797">
    <property type="entry name" value="NUDIX_hydrolase-like_dom_sf"/>
</dbReference>
<dbReference type="PROSITE" id="PS00893">
    <property type="entry name" value="NUDIX_BOX"/>
    <property type="match status" value="1"/>
</dbReference>
<dbReference type="EMBL" id="MWPX01000071">
    <property type="protein sequence ID" value="OUM45959.1"/>
    <property type="molecule type" value="Genomic_DNA"/>
</dbReference>
<dbReference type="Gene3D" id="3.90.79.10">
    <property type="entry name" value="Nucleoside Triphosphate Pyrophosphohydrolase"/>
    <property type="match status" value="1"/>
</dbReference>
<organism evidence="2 3">
    <name type="scientific">Bacillus pseudomycoides</name>
    <dbReference type="NCBI Taxonomy" id="64104"/>
    <lineage>
        <taxon>Bacteria</taxon>
        <taxon>Bacillati</taxon>
        <taxon>Bacillota</taxon>
        <taxon>Bacilli</taxon>
        <taxon>Bacillales</taxon>
        <taxon>Bacillaceae</taxon>
        <taxon>Bacillus</taxon>
        <taxon>Bacillus cereus group</taxon>
    </lineage>
</organism>
<dbReference type="GO" id="GO:0016787">
    <property type="term" value="F:hydrolase activity"/>
    <property type="evidence" value="ECO:0007669"/>
    <property type="project" value="UniProtKB-KW"/>
</dbReference>
<dbReference type="InterPro" id="IPR020084">
    <property type="entry name" value="NUDIX_hydrolase_CS"/>
</dbReference>
<dbReference type="RefSeq" id="WP_016132108.1">
    <property type="nucleotide sequence ID" value="NZ_JARHXM010000147.1"/>
</dbReference>
<dbReference type="InterPro" id="IPR000086">
    <property type="entry name" value="NUDIX_hydrolase_dom"/>
</dbReference>
<evidence type="ECO:0000313" key="2">
    <source>
        <dbReference type="EMBL" id="OUM45959.1"/>
    </source>
</evidence>